<keyword evidence="1" id="KW-0472">Membrane</keyword>
<organism evidence="2">
    <name type="scientific">hydrothermal vent metagenome</name>
    <dbReference type="NCBI Taxonomy" id="652676"/>
    <lineage>
        <taxon>unclassified sequences</taxon>
        <taxon>metagenomes</taxon>
        <taxon>ecological metagenomes</taxon>
    </lineage>
</organism>
<gene>
    <name evidence="2" type="ORF">MNBD_NITROSPIRAE01-236</name>
</gene>
<proteinExistence type="predicted"/>
<dbReference type="AlphaFoldDB" id="A0A3B1CKX4"/>
<feature type="transmembrane region" description="Helical" evidence="1">
    <location>
        <begin position="41"/>
        <end position="65"/>
    </location>
</feature>
<keyword evidence="1" id="KW-1133">Transmembrane helix</keyword>
<feature type="transmembrane region" description="Helical" evidence="1">
    <location>
        <begin position="107"/>
        <end position="128"/>
    </location>
</feature>
<protein>
    <submittedName>
        <fullName evidence="2">Uncharacterized protein</fullName>
    </submittedName>
</protein>
<dbReference type="EMBL" id="UOGF01000072">
    <property type="protein sequence ID" value="VAX31196.1"/>
    <property type="molecule type" value="Genomic_DNA"/>
</dbReference>
<evidence type="ECO:0000256" key="1">
    <source>
        <dbReference type="SAM" id="Phobius"/>
    </source>
</evidence>
<sequence>MSLDAKRKVSVLTVPGDEIEIPSVSPKANILNRFIAKFLDLLIVSAIVQIPFDVSFLAALSYILIADGFAGGRSLGKQMIGLQVMVPEIGREMTFKESIIRNMPLGFAYLLFQIPYIGWLLGICLVGFESLLLIGNVKGCRAGDELAKTQVLDYTVLETYEK</sequence>
<reference evidence="2" key="1">
    <citation type="submission" date="2018-06" db="EMBL/GenBank/DDBJ databases">
        <authorList>
            <person name="Zhirakovskaya E."/>
        </authorList>
    </citation>
    <scope>NUCLEOTIDE SEQUENCE</scope>
</reference>
<keyword evidence="1" id="KW-0812">Transmembrane</keyword>
<accession>A0A3B1CKX4</accession>
<evidence type="ECO:0000313" key="2">
    <source>
        <dbReference type="EMBL" id="VAX31196.1"/>
    </source>
</evidence>
<name>A0A3B1CKX4_9ZZZZ</name>